<comment type="subcellular location">
    <subcellularLocation>
        <location evidence="16">Cell membrane</location>
        <topology evidence="16">Multi-pass membrane protein</topology>
    </subcellularLocation>
    <subcellularLocation>
        <location evidence="1">Membrane</location>
        <topology evidence="1">Multi-pass membrane protein</topology>
    </subcellularLocation>
</comment>
<dbReference type="PANTHER" id="PTHR43743:SF1">
    <property type="entry name" value="POTASSIUM-TRANSPORTING ATPASE ATP-BINDING SUBUNIT"/>
    <property type="match status" value="1"/>
</dbReference>
<evidence type="ECO:0000256" key="11">
    <source>
        <dbReference type="ARBA" id="ARBA00022958"/>
    </source>
</evidence>
<dbReference type="NCBIfam" id="TIGR01494">
    <property type="entry name" value="ATPase_P-type"/>
    <property type="match status" value="2"/>
</dbReference>
<keyword evidence="13 16" id="KW-1133">Transmembrane helix</keyword>
<keyword evidence="4 16" id="KW-0633">Potassium transport</keyword>
<feature type="transmembrane region" description="Helical" evidence="16">
    <location>
        <begin position="587"/>
        <end position="608"/>
    </location>
</feature>
<dbReference type="PRINTS" id="PR00119">
    <property type="entry name" value="CATATPASE"/>
</dbReference>
<feature type="binding site" evidence="16">
    <location>
        <position position="522"/>
    </location>
    <ligand>
        <name>Mg(2+)</name>
        <dbReference type="ChEBI" id="CHEBI:18420"/>
    </ligand>
</feature>
<evidence type="ECO:0000256" key="13">
    <source>
        <dbReference type="ARBA" id="ARBA00022989"/>
    </source>
</evidence>
<dbReference type="GO" id="GO:0000287">
    <property type="term" value="F:magnesium ion binding"/>
    <property type="evidence" value="ECO:0007669"/>
    <property type="project" value="UniProtKB-UniRule"/>
</dbReference>
<dbReference type="SUPFAM" id="SSF81665">
    <property type="entry name" value="Calcium ATPase, transmembrane domain M"/>
    <property type="match status" value="1"/>
</dbReference>
<keyword evidence="14 16" id="KW-0406">Ion transport</keyword>
<feature type="domain" description="P-type ATPase A" evidence="17">
    <location>
        <begin position="106"/>
        <end position="208"/>
    </location>
</feature>
<dbReference type="GO" id="GO:0008556">
    <property type="term" value="F:P-type potassium transmembrane transporter activity"/>
    <property type="evidence" value="ECO:0007669"/>
    <property type="project" value="UniProtKB-UniRule"/>
</dbReference>
<dbReference type="CDD" id="cd02078">
    <property type="entry name" value="P-type_ATPase_K"/>
    <property type="match status" value="1"/>
</dbReference>
<dbReference type="InterPro" id="IPR023298">
    <property type="entry name" value="ATPase_P-typ_TM_dom_sf"/>
</dbReference>
<keyword evidence="6 16" id="KW-0812">Transmembrane</keyword>
<feature type="transmembrane region" description="Helical" evidence="16">
    <location>
        <begin position="219"/>
        <end position="240"/>
    </location>
</feature>
<dbReference type="SFLD" id="SFLDS00003">
    <property type="entry name" value="Haloacid_Dehalogenase"/>
    <property type="match status" value="1"/>
</dbReference>
<evidence type="ECO:0000256" key="16">
    <source>
        <dbReference type="HAMAP-Rule" id="MF_00285"/>
    </source>
</evidence>
<keyword evidence="15 16" id="KW-0472">Membrane</keyword>
<evidence type="ECO:0000256" key="5">
    <source>
        <dbReference type="ARBA" id="ARBA00022553"/>
    </source>
</evidence>
<keyword evidence="5 16" id="KW-0597">Phosphoprotein</keyword>
<dbReference type="InterPro" id="IPR044492">
    <property type="entry name" value="P_typ_ATPase_HD_dom"/>
</dbReference>
<evidence type="ECO:0000256" key="2">
    <source>
        <dbReference type="ARBA" id="ARBA00022448"/>
    </source>
</evidence>
<keyword evidence="10 16" id="KW-0460">Magnesium</keyword>
<feature type="transmembrane region" description="Helical" evidence="16">
    <location>
        <begin position="656"/>
        <end position="683"/>
    </location>
</feature>
<dbReference type="EC" id="7.2.2.6" evidence="16"/>
<dbReference type="Pfam" id="PF00702">
    <property type="entry name" value="Hydrolase"/>
    <property type="match status" value="1"/>
</dbReference>
<keyword evidence="9 16" id="KW-0067">ATP-binding</keyword>
<evidence type="ECO:0000313" key="18">
    <source>
        <dbReference type="EMBL" id="NME45374.1"/>
    </source>
</evidence>
<dbReference type="InterPro" id="IPR036412">
    <property type="entry name" value="HAD-like_sf"/>
</dbReference>
<evidence type="ECO:0000256" key="14">
    <source>
        <dbReference type="ARBA" id="ARBA00023065"/>
    </source>
</evidence>
<evidence type="ECO:0000256" key="12">
    <source>
        <dbReference type="ARBA" id="ARBA00022967"/>
    </source>
</evidence>
<evidence type="ECO:0000256" key="7">
    <source>
        <dbReference type="ARBA" id="ARBA00022723"/>
    </source>
</evidence>
<keyword evidence="2 16" id="KW-0813">Transport</keyword>
<keyword evidence="11 16" id="KW-0630">Potassium</keyword>
<dbReference type="HAMAP" id="MF_00285">
    <property type="entry name" value="KdpB"/>
    <property type="match status" value="1"/>
</dbReference>
<keyword evidence="12 16" id="KW-1278">Translocase</keyword>
<dbReference type="InterPro" id="IPR001757">
    <property type="entry name" value="P_typ_ATPase"/>
</dbReference>
<evidence type="ECO:0000256" key="9">
    <source>
        <dbReference type="ARBA" id="ARBA00022840"/>
    </source>
</evidence>
<dbReference type="EMBL" id="JABAFR010000036">
    <property type="protein sequence ID" value="NME45374.1"/>
    <property type="molecule type" value="Genomic_DNA"/>
</dbReference>
<dbReference type="Gene3D" id="2.70.150.10">
    <property type="entry name" value="Calcium-transporting ATPase, cytoplasmic transduction domain A"/>
    <property type="match status" value="1"/>
</dbReference>
<dbReference type="GO" id="GO:0005524">
    <property type="term" value="F:ATP binding"/>
    <property type="evidence" value="ECO:0007669"/>
    <property type="project" value="UniProtKB-UniRule"/>
</dbReference>
<dbReference type="Gene3D" id="3.40.1110.10">
    <property type="entry name" value="Calcium-transporting ATPase, cytoplasmic domain N"/>
    <property type="match status" value="1"/>
</dbReference>
<name>A0A7X9NJK5_9FIRM</name>
<dbReference type="GO" id="GO:0016887">
    <property type="term" value="F:ATP hydrolysis activity"/>
    <property type="evidence" value="ECO:0007669"/>
    <property type="project" value="InterPro"/>
</dbReference>
<keyword evidence="7 16" id="KW-0479">Metal-binding</keyword>
<evidence type="ECO:0000256" key="6">
    <source>
        <dbReference type="ARBA" id="ARBA00022692"/>
    </source>
</evidence>
<dbReference type="GO" id="GO:0005886">
    <property type="term" value="C:plasma membrane"/>
    <property type="evidence" value="ECO:0007669"/>
    <property type="project" value="UniProtKB-SubCell"/>
</dbReference>
<dbReference type="Pfam" id="PF00122">
    <property type="entry name" value="E1-E2_ATPase"/>
    <property type="match status" value="1"/>
</dbReference>
<dbReference type="InterPro" id="IPR023214">
    <property type="entry name" value="HAD_sf"/>
</dbReference>
<evidence type="ECO:0000313" key="19">
    <source>
        <dbReference type="Proteomes" id="UP000540014"/>
    </source>
</evidence>
<feature type="transmembrane region" description="Helical" evidence="16">
    <location>
        <begin position="35"/>
        <end position="53"/>
    </location>
</feature>
<comment type="caution">
    <text evidence="18">The sequence shown here is derived from an EMBL/GenBank/DDBJ whole genome shotgun (WGS) entry which is preliminary data.</text>
</comment>
<feature type="binding site" evidence="16">
    <location>
        <position position="518"/>
    </location>
    <ligand>
        <name>Mg(2+)</name>
        <dbReference type="ChEBI" id="CHEBI:18420"/>
    </ligand>
</feature>
<dbReference type="RefSeq" id="WP_168966602.1">
    <property type="nucleotide sequence ID" value="NZ_JABAFR010000036.1"/>
</dbReference>
<keyword evidence="3 16" id="KW-1003">Cell membrane</keyword>
<dbReference type="InterPro" id="IPR006391">
    <property type="entry name" value="P-type_ATPase_bsu_IA"/>
</dbReference>
<comment type="similarity">
    <text evidence="16">Belongs to the cation transport ATPase (P-type) (TC 3.A.3) family. Type IA subfamily.</text>
</comment>
<dbReference type="PANTHER" id="PTHR43743">
    <property type="entry name" value="POTASSIUM-TRANSPORTING ATPASE ATP-BINDING SUBUNIT"/>
    <property type="match status" value="1"/>
</dbReference>
<dbReference type="InterPro" id="IPR008250">
    <property type="entry name" value="ATPase_P-typ_transduc_dom_A_sf"/>
</dbReference>
<dbReference type="FunFam" id="3.40.1110.10:FF:000007">
    <property type="entry name" value="Potassium-transporting ATPase ATP-binding subunit"/>
    <property type="match status" value="1"/>
</dbReference>
<dbReference type="InterPro" id="IPR023299">
    <property type="entry name" value="ATPase_P-typ_cyto_dom_N"/>
</dbReference>
<evidence type="ECO:0000256" key="10">
    <source>
        <dbReference type="ARBA" id="ARBA00022842"/>
    </source>
</evidence>
<feature type="binding site" evidence="16">
    <location>
        <position position="395"/>
    </location>
    <ligand>
        <name>ATP</name>
        <dbReference type="ChEBI" id="CHEBI:30616"/>
    </ligand>
</feature>
<proteinExistence type="inferred from homology"/>
<dbReference type="NCBIfam" id="TIGR01497">
    <property type="entry name" value="kdpB"/>
    <property type="match status" value="1"/>
</dbReference>
<feature type="binding site" evidence="16">
    <location>
        <position position="344"/>
    </location>
    <ligand>
        <name>ATP</name>
        <dbReference type="ChEBI" id="CHEBI:30616"/>
    </ligand>
</feature>
<dbReference type="Gene3D" id="3.40.50.1000">
    <property type="entry name" value="HAD superfamily/HAD-like"/>
    <property type="match status" value="1"/>
</dbReference>
<accession>A0A7X9NJK5</accession>
<reference evidence="18 19" key="1">
    <citation type="submission" date="2020-04" db="EMBL/GenBank/DDBJ databases">
        <authorList>
            <person name="Hitch T.C.A."/>
            <person name="Wylensek D."/>
            <person name="Clavel T."/>
        </authorList>
    </citation>
    <scope>NUCLEOTIDE SEQUENCE [LARGE SCALE GENOMIC DNA]</scope>
    <source>
        <strain evidence="18 19">BSM-383-APC-22F</strain>
    </source>
</reference>
<evidence type="ECO:0000256" key="4">
    <source>
        <dbReference type="ARBA" id="ARBA00022538"/>
    </source>
</evidence>
<dbReference type="SUPFAM" id="SSF81660">
    <property type="entry name" value="Metal cation-transporting ATPase, ATP-binding domain N"/>
    <property type="match status" value="1"/>
</dbReference>
<feature type="transmembrane region" description="Helical" evidence="16">
    <location>
        <begin position="614"/>
        <end position="635"/>
    </location>
</feature>
<sequence>MSKKEKTKFITNDILVSSIKGAFVKLDPRYMMKNPVMFVVEIGFVICTLLVFFPHLFHDEGNNLSLYNAIVALILFVTLLFANFAESVAEGRGKAQAETLKKTKKDTKARLIYEDGTEKIVSSSELQKGDIVLVNAGELIPNDGEIIEGIASVDESAITGESAPVTKESGGDFASVTGGTTVVSDWIKVEITSEPGHSFLDKMISMVEGASRQKTPNEIALNTLLVSLTIIFLIVIVTLYPMASYLSVKIPISTLIALTVCLIPTTIGALLSAIGIAGMDRVTRFNVIAMSGKAVEACGDVDTMILDKTGTITFGNRLASDFINVDNVKKEDLIHYSCIASLQDDTPEGKSTVDLAKTMGCNIKADDYKDATFIEFTAASKMSGVDLVDGTMIRKGAGDAIIQFVKENGGIIPEDLSNKIDQISKLGGTPLVVCVNNKIYGVIYLKDTVKPGLRERFERLRKIGIKTIMCTGDNPLTAATIAAEAGVDGYIAECKPEDKIETIKKEQSQGKIVAMTGDGTNDAPALAQADVGIAMNSGTTAAKEAANMVDLDSDPTKILEVVEIGKQLLITRGSLTTFSIANDIAKYFAIIPAIFITAIPQMSVLNIMGLSSPLSAILSALIFNAIIIPCLIPLAMKGVKYKPMSASKMLGRNMMIYGLGGVICPFVGIKIIDLIISPLLILLGL</sequence>
<comment type="catalytic activity">
    <reaction evidence="16">
        <text>K(+)(out) + ATP + H2O = K(+)(in) + ADP + phosphate + H(+)</text>
        <dbReference type="Rhea" id="RHEA:16777"/>
        <dbReference type="ChEBI" id="CHEBI:15377"/>
        <dbReference type="ChEBI" id="CHEBI:15378"/>
        <dbReference type="ChEBI" id="CHEBI:29103"/>
        <dbReference type="ChEBI" id="CHEBI:30616"/>
        <dbReference type="ChEBI" id="CHEBI:43474"/>
        <dbReference type="ChEBI" id="CHEBI:456216"/>
        <dbReference type="EC" id="7.2.2.6"/>
    </reaction>
</comment>
<dbReference type="AlphaFoldDB" id="A0A7X9NJK5"/>
<feature type="transmembrane region" description="Helical" evidence="16">
    <location>
        <begin position="252"/>
        <end position="276"/>
    </location>
</feature>
<gene>
    <name evidence="16 18" type="primary">kdpB</name>
    <name evidence="18" type="ORF">HF861_10920</name>
</gene>
<feature type="transmembrane region" description="Helical" evidence="16">
    <location>
        <begin position="65"/>
        <end position="85"/>
    </location>
</feature>
<feature type="active site" description="4-aspartylphosphate intermediate" evidence="16">
    <location>
        <position position="307"/>
    </location>
</feature>
<keyword evidence="8 16" id="KW-0547">Nucleotide-binding</keyword>
<evidence type="ECO:0000256" key="8">
    <source>
        <dbReference type="ARBA" id="ARBA00022741"/>
    </source>
</evidence>
<dbReference type="SFLD" id="SFLDF00027">
    <property type="entry name" value="p-type_atpase"/>
    <property type="match status" value="1"/>
</dbReference>
<dbReference type="SFLD" id="SFLDG00002">
    <property type="entry name" value="C1.7:_P-type_atpase_like"/>
    <property type="match status" value="1"/>
</dbReference>
<evidence type="ECO:0000256" key="3">
    <source>
        <dbReference type="ARBA" id="ARBA00022475"/>
    </source>
</evidence>
<comment type="subunit">
    <text evidence="16">The system is composed of three essential subunits: KdpA, KdpB and KdpC.</text>
</comment>
<dbReference type="SUPFAM" id="SSF56784">
    <property type="entry name" value="HAD-like"/>
    <property type="match status" value="1"/>
</dbReference>
<organism evidence="18 19">
    <name type="scientific">Faecalicoccus pleomorphus</name>
    <dbReference type="NCBI Taxonomy" id="1323"/>
    <lineage>
        <taxon>Bacteria</taxon>
        <taxon>Bacillati</taxon>
        <taxon>Bacillota</taxon>
        <taxon>Erysipelotrichia</taxon>
        <taxon>Erysipelotrichales</taxon>
        <taxon>Erysipelotrichaceae</taxon>
        <taxon>Faecalicoccus</taxon>
    </lineage>
</organism>
<comment type="function">
    <text evidence="16">Part of the high-affinity ATP-driven potassium transport (or Kdp) system, which catalyzes the hydrolysis of ATP coupled with the electrogenic transport of potassium into the cytoplasm. This subunit is responsible for energy coupling to the transport system and for the release of the potassium ions to the cytoplasm.</text>
</comment>
<feature type="binding site" evidence="16">
    <location>
        <begin position="376"/>
        <end position="383"/>
    </location>
    <ligand>
        <name>ATP</name>
        <dbReference type="ChEBI" id="CHEBI:30616"/>
    </ligand>
</feature>
<dbReference type="InterPro" id="IPR018303">
    <property type="entry name" value="ATPase_P-typ_P_site"/>
</dbReference>
<evidence type="ECO:0000259" key="17">
    <source>
        <dbReference type="Pfam" id="PF00122"/>
    </source>
</evidence>
<dbReference type="PROSITE" id="PS00154">
    <property type="entry name" value="ATPASE_E1_E2"/>
    <property type="match status" value="1"/>
</dbReference>
<evidence type="ECO:0000256" key="15">
    <source>
        <dbReference type="ARBA" id="ARBA00023136"/>
    </source>
</evidence>
<evidence type="ECO:0000256" key="1">
    <source>
        <dbReference type="ARBA" id="ARBA00004141"/>
    </source>
</evidence>
<dbReference type="Proteomes" id="UP000540014">
    <property type="component" value="Unassembled WGS sequence"/>
</dbReference>
<dbReference type="InterPro" id="IPR059000">
    <property type="entry name" value="ATPase_P-type_domA"/>
</dbReference>
<dbReference type="SUPFAM" id="SSF81653">
    <property type="entry name" value="Calcium ATPase, transduction domain A"/>
    <property type="match status" value="1"/>
</dbReference>
<feature type="binding site" evidence="16">
    <location>
        <position position="348"/>
    </location>
    <ligand>
        <name>ATP</name>
        <dbReference type="ChEBI" id="CHEBI:30616"/>
    </ligand>
</feature>
<dbReference type="FunFam" id="2.70.150.10:FF:000033">
    <property type="entry name" value="Potassium-transporting ATPase ATP-binding subunit"/>
    <property type="match status" value="1"/>
</dbReference>
<protein>
    <recommendedName>
        <fullName evidence="16">Potassium-transporting ATPase ATP-binding subunit</fullName>
        <ecNumber evidence="16">7.2.2.6</ecNumber>
    </recommendedName>
    <alternativeName>
        <fullName evidence="16">ATP phosphohydrolase [potassium-transporting] B chain</fullName>
    </alternativeName>
    <alternativeName>
        <fullName evidence="16">Potassium-binding and translocating subunit B</fullName>
    </alternativeName>
    <alternativeName>
        <fullName evidence="16">Potassium-translocating ATPase B chain</fullName>
    </alternativeName>
</protein>